<sequence>MRETWTARMWRGQTIRTRSDVVRTEHIPYRPAPLTYSLAALRWSLWTVGMLAWGAIYIPAAGAALALLVLGGLLAGSWGLVAAAVLASLAGRLWARFWPVHWQRWGIGRAHRFWRRLRYRWSWDDVLAASGVKATDARHNISVPRLLWVSLGEHADALHVQLCAGITPATLAAQTDALASEWCALEVRVQAHPWRPGWVLLRVVYRDVLADDPAATAGPTDFRWLDVGRCEDGRRWWLRLMGTHILIAGLTGAGKSGLVAGIVKGLCPAIADGRVRLIGIDPKGGMEYRMYSELFYMLAYGTDDALVAALEAAADLMAERANQFGGRIRKLLRPTTTWPLYVLLVDEIAALTSFIANRELKERASAALNRMLTQGRAPGVVVVGCIQDPRKEVLPMRDRFGYRVGLRQDSPDEVRMTLSETAYDRGARCDLIPEDCPGIGYVIDDDGARREPVKVRADWVPDAELIWLAAQYPAPTQVDVPPLAAKNRTPVRATREDKGRAA</sequence>
<name>A0ABS8PIF8_9PSEU</name>
<evidence type="ECO:0000256" key="3">
    <source>
        <dbReference type="PROSITE-ProRule" id="PRU00289"/>
    </source>
</evidence>
<feature type="domain" description="FtsK" evidence="6">
    <location>
        <begin position="217"/>
        <end position="415"/>
    </location>
</feature>
<keyword evidence="8" id="KW-1185">Reference proteome</keyword>
<keyword evidence="1 3" id="KW-0547">Nucleotide-binding</keyword>
<accession>A0ABS8PIF8</accession>
<feature type="compositionally biased region" description="Basic and acidic residues" evidence="4">
    <location>
        <begin position="493"/>
        <end position="502"/>
    </location>
</feature>
<evidence type="ECO:0000256" key="4">
    <source>
        <dbReference type="SAM" id="MobiDB-lite"/>
    </source>
</evidence>
<feature type="transmembrane region" description="Helical" evidence="5">
    <location>
        <begin position="75"/>
        <end position="95"/>
    </location>
</feature>
<keyword evidence="5" id="KW-0472">Membrane</keyword>
<gene>
    <name evidence="7" type="ORF">LQ327_32295</name>
</gene>
<evidence type="ECO:0000259" key="6">
    <source>
        <dbReference type="PROSITE" id="PS50901"/>
    </source>
</evidence>
<dbReference type="PROSITE" id="PS50901">
    <property type="entry name" value="FTSK"/>
    <property type="match status" value="1"/>
</dbReference>
<dbReference type="PANTHER" id="PTHR22683:SF41">
    <property type="entry name" value="DNA TRANSLOCASE FTSK"/>
    <property type="match status" value="1"/>
</dbReference>
<dbReference type="Pfam" id="PF01580">
    <property type="entry name" value="FtsK_SpoIIIE"/>
    <property type="match status" value="1"/>
</dbReference>
<proteinExistence type="predicted"/>
<evidence type="ECO:0000313" key="7">
    <source>
        <dbReference type="EMBL" id="MCD2198063.1"/>
    </source>
</evidence>
<keyword evidence="5" id="KW-0812">Transmembrane</keyword>
<feature type="binding site" evidence="3">
    <location>
        <begin position="249"/>
        <end position="256"/>
    </location>
    <ligand>
        <name>ATP</name>
        <dbReference type="ChEBI" id="CHEBI:30616"/>
    </ligand>
</feature>
<dbReference type="PANTHER" id="PTHR22683">
    <property type="entry name" value="SPORULATION PROTEIN RELATED"/>
    <property type="match status" value="1"/>
</dbReference>
<feature type="region of interest" description="Disordered" evidence="4">
    <location>
        <begin position="480"/>
        <end position="502"/>
    </location>
</feature>
<evidence type="ECO:0000256" key="5">
    <source>
        <dbReference type="SAM" id="Phobius"/>
    </source>
</evidence>
<evidence type="ECO:0000256" key="2">
    <source>
        <dbReference type="ARBA" id="ARBA00022840"/>
    </source>
</evidence>
<reference evidence="7 8" key="1">
    <citation type="submission" date="2021-11" db="EMBL/GenBank/DDBJ databases">
        <title>Draft genome sequence of Actinomycetospora sp. SF1 isolated from the rhizosphere soil.</title>
        <authorList>
            <person name="Duangmal K."/>
            <person name="Chantavorakit T."/>
        </authorList>
    </citation>
    <scope>NUCLEOTIDE SEQUENCE [LARGE SCALE GENOMIC DNA]</scope>
    <source>
        <strain evidence="7 8">TBRC 5722</strain>
    </source>
</reference>
<dbReference type="Gene3D" id="3.40.50.300">
    <property type="entry name" value="P-loop containing nucleotide triphosphate hydrolases"/>
    <property type="match status" value="1"/>
</dbReference>
<organism evidence="7 8">
    <name type="scientific">Actinomycetospora endophytica</name>
    <dbReference type="NCBI Taxonomy" id="2291215"/>
    <lineage>
        <taxon>Bacteria</taxon>
        <taxon>Bacillati</taxon>
        <taxon>Actinomycetota</taxon>
        <taxon>Actinomycetes</taxon>
        <taxon>Pseudonocardiales</taxon>
        <taxon>Pseudonocardiaceae</taxon>
        <taxon>Actinomycetospora</taxon>
    </lineage>
</organism>
<dbReference type="RefSeq" id="WP_230740640.1">
    <property type="nucleotide sequence ID" value="NZ_JAJNDB010000010.1"/>
</dbReference>
<keyword evidence="2 3" id="KW-0067">ATP-binding</keyword>
<evidence type="ECO:0000313" key="8">
    <source>
        <dbReference type="Proteomes" id="UP001199469"/>
    </source>
</evidence>
<evidence type="ECO:0000256" key="1">
    <source>
        <dbReference type="ARBA" id="ARBA00022741"/>
    </source>
</evidence>
<protein>
    <recommendedName>
        <fullName evidence="6">FtsK domain-containing protein</fullName>
    </recommendedName>
</protein>
<comment type="caution">
    <text evidence="7">The sequence shown here is derived from an EMBL/GenBank/DDBJ whole genome shotgun (WGS) entry which is preliminary data.</text>
</comment>
<dbReference type="InterPro" id="IPR050206">
    <property type="entry name" value="FtsK/SpoIIIE/SftA"/>
</dbReference>
<keyword evidence="5" id="KW-1133">Transmembrane helix</keyword>
<dbReference type="SUPFAM" id="SSF52540">
    <property type="entry name" value="P-loop containing nucleoside triphosphate hydrolases"/>
    <property type="match status" value="1"/>
</dbReference>
<dbReference type="InterPro" id="IPR027417">
    <property type="entry name" value="P-loop_NTPase"/>
</dbReference>
<dbReference type="InterPro" id="IPR002543">
    <property type="entry name" value="FtsK_dom"/>
</dbReference>
<dbReference type="Proteomes" id="UP001199469">
    <property type="component" value="Unassembled WGS sequence"/>
</dbReference>
<feature type="transmembrane region" description="Helical" evidence="5">
    <location>
        <begin position="45"/>
        <end position="69"/>
    </location>
</feature>
<dbReference type="EMBL" id="JAJNDB010000010">
    <property type="protein sequence ID" value="MCD2198063.1"/>
    <property type="molecule type" value="Genomic_DNA"/>
</dbReference>